<keyword evidence="2" id="KW-0560">Oxidoreductase</keyword>
<evidence type="ECO:0000313" key="3">
    <source>
        <dbReference type="EMBL" id="QIZ07496.1"/>
    </source>
</evidence>
<dbReference type="Proteomes" id="UP000501868">
    <property type="component" value="Chromosome"/>
</dbReference>
<sequence>MLLKDKIAVITGGAKGMGEATSKKFAEQGATVVIADLDFNAARIVADNIQSAGGQARAYNQVDVTNQSTIKATVDQAMEEFGRIDILVNCAGGTFGLTGVVY</sequence>
<reference evidence="3 4" key="2">
    <citation type="submission" date="2020-04" db="EMBL/GenBank/DDBJ databases">
        <authorList>
            <person name="Fomenkov A."/>
            <person name="Anton B.P."/>
            <person name="Roberts R.J."/>
        </authorList>
    </citation>
    <scope>NUCLEOTIDE SEQUENCE [LARGE SCALE GENOMIC DNA]</scope>
    <source>
        <strain evidence="3 4">S2</strain>
    </source>
</reference>
<dbReference type="EMBL" id="CP051128">
    <property type="protein sequence ID" value="QIZ07496.1"/>
    <property type="molecule type" value="Genomic_DNA"/>
</dbReference>
<dbReference type="GO" id="GO:0016491">
    <property type="term" value="F:oxidoreductase activity"/>
    <property type="evidence" value="ECO:0007669"/>
    <property type="project" value="UniProtKB-KW"/>
</dbReference>
<name>A0A6H1P1S7_PRIMG</name>
<reference evidence="3 4" key="1">
    <citation type="submission" date="2020-04" db="EMBL/GenBank/DDBJ databases">
        <title>Genome-Wide Identification of 5-Methylcytosine Sites in Bacterial Genomes By High-Throughput Sequencing of MspJI Restriction Fragments.</title>
        <authorList>
            <person name="Wu V."/>
        </authorList>
    </citation>
    <scope>NUCLEOTIDE SEQUENCE [LARGE SCALE GENOMIC DNA]</scope>
    <source>
        <strain evidence="3 4">S2</strain>
    </source>
</reference>
<evidence type="ECO:0000256" key="2">
    <source>
        <dbReference type="ARBA" id="ARBA00023002"/>
    </source>
</evidence>
<dbReference type="SUPFAM" id="SSF51735">
    <property type="entry name" value="NAD(P)-binding Rossmann-fold domains"/>
    <property type="match status" value="1"/>
</dbReference>
<dbReference type="Pfam" id="PF00106">
    <property type="entry name" value="adh_short"/>
    <property type="match status" value="1"/>
</dbReference>
<evidence type="ECO:0000256" key="1">
    <source>
        <dbReference type="ARBA" id="ARBA00006484"/>
    </source>
</evidence>
<dbReference type="Gene3D" id="3.40.50.720">
    <property type="entry name" value="NAD(P)-binding Rossmann-like Domain"/>
    <property type="match status" value="1"/>
</dbReference>
<protein>
    <submittedName>
        <fullName evidence="3">SDR family NAD(P)-dependent oxidoreductase</fullName>
    </submittedName>
</protein>
<dbReference type="InterPro" id="IPR036291">
    <property type="entry name" value="NAD(P)-bd_dom_sf"/>
</dbReference>
<accession>A0A6H1P1S7</accession>
<dbReference type="PRINTS" id="PR00081">
    <property type="entry name" value="GDHRDH"/>
</dbReference>
<organism evidence="3 4">
    <name type="scientific">Priestia megaterium</name>
    <name type="common">Bacillus megaterium</name>
    <dbReference type="NCBI Taxonomy" id="1404"/>
    <lineage>
        <taxon>Bacteria</taxon>
        <taxon>Bacillati</taxon>
        <taxon>Bacillota</taxon>
        <taxon>Bacilli</taxon>
        <taxon>Bacillales</taxon>
        <taxon>Bacillaceae</taxon>
        <taxon>Priestia</taxon>
    </lineage>
</organism>
<comment type="similarity">
    <text evidence="1">Belongs to the short-chain dehydrogenases/reductases (SDR) family.</text>
</comment>
<dbReference type="InterPro" id="IPR002347">
    <property type="entry name" value="SDR_fam"/>
</dbReference>
<dbReference type="PANTHER" id="PTHR43180:SF66">
    <property type="entry name" value="SHORT-CHAIN DEHYDROGENASE_REDUCTASE FAMILY PROTEIN"/>
    <property type="match status" value="1"/>
</dbReference>
<dbReference type="PANTHER" id="PTHR43180">
    <property type="entry name" value="3-OXOACYL-(ACYL-CARRIER-PROTEIN) REDUCTASE (AFU_ORTHOLOGUE AFUA_6G11210)"/>
    <property type="match status" value="1"/>
</dbReference>
<evidence type="ECO:0000313" key="4">
    <source>
        <dbReference type="Proteomes" id="UP000501868"/>
    </source>
</evidence>
<gene>
    <name evidence="3" type="ORF">HFZ78_12795</name>
</gene>
<dbReference type="AlphaFoldDB" id="A0A6H1P1S7"/>
<proteinExistence type="inferred from homology"/>